<comment type="cofactor">
    <cofactor evidence="1">
        <name>Mg(2+)</name>
        <dbReference type="ChEBI" id="CHEBI:18420"/>
    </cofactor>
</comment>
<evidence type="ECO:0000256" key="3">
    <source>
        <dbReference type="ARBA" id="ARBA00012640"/>
    </source>
</evidence>
<evidence type="ECO:0000256" key="6">
    <source>
        <dbReference type="ARBA" id="ARBA00022801"/>
    </source>
</evidence>
<keyword evidence="6" id="KW-0378">Hydrolase</keyword>
<evidence type="ECO:0000256" key="7">
    <source>
        <dbReference type="ARBA" id="ARBA00022842"/>
    </source>
</evidence>
<dbReference type="InterPro" id="IPR050582">
    <property type="entry name" value="HAD-like_SerB"/>
</dbReference>
<dbReference type="Gene3D" id="3.40.50.1000">
    <property type="entry name" value="HAD superfamily/HAD-like"/>
    <property type="match status" value="1"/>
</dbReference>
<comment type="caution">
    <text evidence="9">The sequence shown here is derived from an EMBL/GenBank/DDBJ whole genome shotgun (WGS) entry which is preliminary data.</text>
</comment>
<accession>X1LCB6</accession>
<dbReference type="GO" id="GO:0006564">
    <property type="term" value="P:L-serine biosynthetic process"/>
    <property type="evidence" value="ECO:0007669"/>
    <property type="project" value="UniProtKB-KW"/>
</dbReference>
<evidence type="ECO:0000256" key="1">
    <source>
        <dbReference type="ARBA" id="ARBA00001946"/>
    </source>
</evidence>
<organism evidence="9">
    <name type="scientific">marine sediment metagenome</name>
    <dbReference type="NCBI Taxonomy" id="412755"/>
    <lineage>
        <taxon>unclassified sequences</taxon>
        <taxon>metagenomes</taxon>
        <taxon>ecological metagenomes</taxon>
    </lineage>
</organism>
<dbReference type="PANTHER" id="PTHR43344">
    <property type="entry name" value="PHOSPHOSERINE PHOSPHATASE"/>
    <property type="match status" value="1"/>
</dbReference>
<keyword evidence="5" id="KW-0479">Metal-binding</keyword>
<dbReference type="GO" id="GO:0005737">
    <property type="term" value="C:cytoplasm"/>
    <property type="evidence" value="ECO:0007669"/>
    <property type="project" value="TreeGrafter"/>
</dbReference>
<dbReference type="EC" id="3.1.3.3" evidence="3"/>
<dbReference type="EMBL" id="BARV01008395">
    <property type="protein sequence ID" value="GAI03461.1"/>
    <property type="molecule type" value="Genomic_DNA"/>
</dbReference>
<dbReference type="InterPro" id="IPR023214">
    <property type="entry name" value="HAD_sf"/>
</dbReference>
<dbReference type="PANTHER" id="PTHR43344:SF2">
    <property type="entry name" value="PHOSPHOSERINE PHOSPHATASE"/>
    <property type="match status" value="1"/>
</dbReference>
<dbReference type="GO" id="GO:0036424">
    <property type="term" value="F:L-phosphoserine phosphatase activity"/>
    <property type="evidence" value="ECO:0007669"/>
    <property type="project" value="TreeGrafter"/>
</dbReference>
<comment type="pathway">
    <text evidence="2">Amino-acid biosynthesis; L-serine biosynthesis; L-serine from 3-phospho-D-glycerate: step 3/3.</text>
</comment>
<name>X1LCB6_9ZZZZ</name>
<reference evidence="9" key="1">
    <citation type="journal article" date="2014" name="Front. Microbiol.">
        <title>High frequency of phylogenetically diverse reductive dehalogenase-homologous genes in deep subseafloor sedimentary metagenomes.</title>
        <authorList>
            <person name="Kawai M."/>
            <person name="Futagami T."/>
            <person name="Toyoda A."/>
            <person name="Takaki Y."/>
            <person name="Nishi S."/>
            <person name="Hori S."/>
            <person name="Arai W."/>
            <person name="Tsubouchi T."/>
            <person name="Morono Y."/>
            <person name="Uchiyama I."/>
            <person name="Ito T."/>
            <person name="Fujiyama A."/>
            <person name="Inagaki F."/>
            <person name="Takami H."/>
        </authorList>
    </citation>
    <scope>NUCLEOTIDE SEQUENCE</scope>
    <source>
        <strain evidence="9">Expedition CK06-06</strain>
    </source>
</reference>
<dbReference type="SUPFAM" id="SSF56784">
    <property type="entry name" value="HAD-like"/>
    <property type="match status" value="1"/>
</dbReference>
<dbReference type="InterPro" id="IPR036412">
    <property type="entry name" value="HAD-like_sf"/>
</dbReference>
<sequence>MTGSWLSQKRIIAFDMDGTLIADRLIFRLADRFGFKGKLEDIMAMGVPEYEKTRHIARLLKGITTSELLYTLEQIPLSTGAESVTRQLKERGHFLVIISDSYTLATEHLKAKLGFDRTVANRLVVIDGKITGEVEMPLNWSDKDSDWLLFYRR</sequence>
<keyword evidence="4" id="KW-0028">Amino-acid biosynthesis</keyword>
<dbReference type="Pfam" id="PF12710">
    <property type="entry name" value="HAD"/>
    <property type="match status" value="1"/>
</dbReference>
<evidence type="ECO:0000256" key="4">
    <source>
        <dbReference type="ARBA" id="ARBA00022605"/>
    </source>
</evidence>
<evidence type="ECO:0000313" key="9">
    <source>
        <dbReference type="EMBL" id="GAI03461.1"/>
    </source>
</evidence>
<evidence type="ECO:0000256" key="8">
    <source>
        <dbReference type="ARBA" id="ARBA00023299"/>
    </source>
</evidence>
<dbReference type="NCBIfam" id="TIGR01488">
    <property type="entry name" value="HAD-SF-IB"/>
    <property type="match status" value="1"/>
</dbReference>
<evidence type="ECO:0000256" key="5">
    <source>
        <dbReference type="ARBA" id="ARBA00022723"/>
    </source>
</evidence>
<keyword evidence="7" id="KW-0460">Magnesium</keyword>
<dbReference type="GO" id="GO:0000287">
    <property type="term" value="F:magnesium ion binding"/>
    <property type="evidence" value="ECO:0007669"/>
    <property type="project" value="TreeGrafter"/>
</dbReference>
<keyword evidence="8" id="KW-0718">Serine biosynthesis</keyword>
<dbReference type="AlphaFoldDB" id="X1LCB6"/>
<proteinExistence type="predicted"/>
<evidence type="ECO:0000256" key="2">
    <source>
        <dbReference type="ARBA" id="ARBA00005135"/>
    </source>
</evidence>
<protein>
    <recommendedName>
        <fullName evidence="3">phosphoserine phosphatase</fullName>
        <ecNumber evidence="3">3.1.3.3</ecNumber>
    </recommendedName>
</protein>
<gene>
    <name evidence="9" type="ORF">S06H3_16887</name>
</gene>